<dbReference type="Proteomes" id="UP000189670">
    <property type="component" value="Unassembled WGS sequence"/>
</dbReference>
<evidence type="ECO:0000313" key="2">
    <source>
        <dbReference type="Proteomes" id="UP000189670"/>
    </source>
</evidence>
<sequence>MNDEDVLVDTIKNISTAQTDGDYQKNLDKRMFALCESDYKESLTYNYPKHKRGIFGVSLLADSLRSIKRYSNRKTSNIDGEDEKKWC</sequence>
<gene>
    <name evidence="1" type="ORF">OMM_10688</name>
</gene>
<protein>
    <submittedName>
        <fullName evidence="1">Uncharacterized protein</fullName>
    </submittedName>
</protein>
<proteinExistence type="predicted"/>
<dbReference type="EMBL" id="ATBP01001009">
    <property type="protein sequence ID" value="ETR68278.1"/>
    <property type="molecule type" value="Genomic_DNA"/>
</dbReference>
<evidence type="ECO:0000313" key="1">
    <source>
        <dbReference type="EMBL" id="ETR68278.1"/>
    </source>
</evidence>
<accession>A0A1V1P0E4</accession>
<name>A0A1V1P0E4_9BACT</name>
<dbReference type="AlphaFoldDB" id="A0A1V1P0E4"/>
<comment type="caution">
    <text evidence="1">The sequence shown here is derived from an EMBL/GenBank/DDBJ whole genome shotgun (WGS) entry which is preliminary data.</text>
</comment>
<reference evidence="2" key="1">
    <citation type="submission" date="2012-11" db="EMBL/GenBank/DDBJ databases">
        <authorList>
            <person name="Lucero-Rivera Y.E."/>
            <person name="Tovar-Ramirez D."/>
        </authorList>
    </citation>
    <scope>NUCLEOTIDE SEQUENCE [LARGE SCALE GENOMIC DNA]</scope>
    <source>
        <strain evidence="2">Araruama</strain>
    </source>
</reference>
<organism evidence="1 2">
    <name type="scientific">Candidatus Magnetoglobus multicellularis str. Araruama</name>
    <dbReference type="NCBI Taxonomy" id="890399"/>
    <lineage>
        <taxon>Bacteria</taxon>
        <taxon>Pseudomonadati</taxon>
        <taxon>Thermodesulfobacteriota</taxon>
        <taxon>Desulfobacteria</taxon>
        <taxon>Desulfobacterales</taxon>
        <taxon>Desulfobacteraceae</taxon>
        <taxon>Candidatus Magnetoglobus</taxon>
    </lineage>
</organism>